<organism evidence="2 3">
    <name type="scientific">Schizopora paradoxa</name>
    <dbReference type="NCBI Taxonomy" id="27342"/>
    <lineage>
        <taxon>Eukaryota</taxon>
        <taxon>Fungi</taxon>
        <taxon>Dikarya</taxon>
        <taxon>Basidiomycota</taxon>
        <taxon>Agaricomycotina</taxon>
        <taxon>Agaricomycetes</taxon>
        <taxon>Hymenochaetales</taxon>
        <taxon>Schizoporaceae</taxon>
        <taxon>Schizopora</taxon>
    </lineage>
</organism>
<proteinExistence type="predicted"/>
<dbReference type="AlphaFoldDB" id="A0A0H2SKC7"/>
<dbReference type="EMBL" id="KQ085903">
    <property type="protein sequence ID" value="KLO17531.1"/>
    <property type="molecule type" value="Genomic_DNA"/>
</dbReference>
<dbReference type="Proteomes" id="UP000053477">
    <property type="component" value="Unassembled WGS sequence"/>
</dbReference>
<keyword evidence="3" id="KW-1185">Reference proteome</keyword>
<evidence type="ECO:0000256" key="1">
    <source>
        <dbReference type="SAM" id="MobiDB-lite"/>
    </source>
</evidence>
<name>A0A0H2SKC7_9AGAM</name>
<feature type="region of interest" description="Disordered" evidence="1">
    <location>
        <begin position="142"/>
        <end position="163"/>
    </location>
</feature>
<evidence type="ECO:0000313" key="2">
    <source>
        <dbReference type="EMBL" id="KLO17531.1"/>
    </source>
</evidence>
<feature type="region of interest" description="Disordered" evidence="1">
    <location>
        <begin position="1"/>
        <end position="27"/>
    </location>
</feature>
<gene>
    <name evidence="2" type="ORF">SCHPADRAFT_846291</name>
</gene>
<dbReference type="STRING" id="27342.A0A0H2SKC7"/>
<protein>
    <recommendedName>
        <fullName evidence="4">Ribosomal protein/NADH dehydrogenase domain-containing protein</fullName>
    </recommendedName>
</protein>
<accession>A0A0H2SKC7</accession>
<dbReference type="InParanoid" id="A0A0H2SKC7"/>
<sequence>MPPKPLPGPSRLSGILKNLNGSPKPSLPSLKGLTVTLAVKNDDFGAQHFLKDDIPKIRYANQDLNIHINRVPKSADGSHKPEMKLDFKDGKTQDIDMHLKWSTSIFEELMDSAGGDRWQRYKDERNAAGQTPTIPKVKLRNPRVRGVMTPSRSNKRGVAAALP</sequence>
<evidence type="ECO:0008006" key="4">
    <source>
        <dbReference type="Google" id="ProtNLM"/>
    </source>
</evidence>
<evidence type="ECO:0000313" key="3">
    <source>
        <dbReference type="Proteomes" id="UP000053477"/>
    </source>
</evidence>
<dbReference type="OrthoDB" id="1696305at2759"/>
<reference evidence="2 3" key="1">
    <citation type="submission" date="2015-04" db="EMBL/GenBank/DDBJ databases">
        <title>Complete genome sequence of Schizopora paradoxa KUC8140, a cosmopolitan wood degrader in East Asia.</title>
        <authorList>
            <consortium name="DOE Joint Genome Institute"/>
            <person name="Min B."/>
            <person name="Park H."/>
            <person name="Jang Y."/>
            <person name="Kim J.-J."/>
            <person name="Kim K.H."/>
            <person name="Pangilinan J."/>
            <person name="Lipzen A."/>
            <person name="Riley R."/>
            <person name="Grigoriev I.V."/>
            <person name="Spatafora J.W."/>
            <person name="Choi I.-G."/>
        </authorList>
    </citation>
    <scope>NUCLEOTIDE SEQUENCE [LARGE SCALE GENOMIC DNA]</scope>
    <source>
        <strain evidence="2 3">KUC8140</strain>
    </source>
</reference>